<organism evidence="6 7">
    <name type="scientific">Flaviflexus equikiangi</name>
    <dbReference type="NCBI Taxonomy" id="2758573"/>
    <lineage>
        <taxon>Bacteria</taxon>
        <taxon>Bacillati</taxon>
        <taxon>Actinomycetota</taxon>
        <taxon>Actinomycetes</taxon>
        <taxon>Actinomycetales</taxon>
        <taxon>Actinomycetaceae</taxon>
        <taxon>Flaviflexus</taxon>
    </lineage>
</organism>
<protein>
    <recommendedName>
        <fullName evidence="3">Non-homologous end joining protein Ku</fullName>
    </recommendedName>
</protein>
<feature type="compositionally biased region" description="Basic residues" evidence="4">
    <location>
        <begin position="273"/>
        <end position="282"/>
    </location>
</feature>
<comment type="caution">
    <text evidence="6">The sequence shown here is derived from an EMBL/GenBank/DDBJ whole genome shotgun (WGS) entry which is preliminary data.</text>
</comment>
<sequence>MRAVWTGAITFGLVNVPVKAYSAVEDHDISFHQVHDADGGRIRYSRVCEVCGKKVEYKNIDKSYEEDGDTIILTDEDLESLPEAANNEIEVVQFVPSDQIDPIMFERSYYLEPEGKSPKSYLLLRRTLEDTDRTAIVTFALRQKTRLGALRSRGKVLVLQGLLWADEVREMDFPATRSRAKISDQELKLASQLVDQLASDFTPDEFEDEYQVELRKLIDAKLEQGETLDMAATFGESDTADDADVIDLMEALKASLDKKRAKTGAKKENGSKGSRKKGSKAG</sequence>
<proteinExistence type="inferred from homology"/>
<dbReference type="SUPFAM" id="SSF100939">
    <property type="entry name" value="SPOC domain-like"/>
    <property type="match status" value="1"/>
</dbReference>
<evidence type="ECO:0000256" key="4">
    <source>
        <dbReference type="SAM" id="MobiDB-lite"/>
    </source>
</evidence>
<keyword evidence="3" id="KW-0227">DNA damage</keyword>
<comment type="similarity">
    <text evidence="3">Belongs to the prokaryotic Ku family.</text>
</comment>
<feature type="domain" description="Ku" evidence="5">
    <location>
        <begin position="52"/>
        <end position="179"/>
    </location>
</feature>
<dbReference type="PANTHER" id="PTHR41251">
    <property type="entry name" value="NON-HOMOLOGOUS END JOINING PROTEIN KU"/>
    <property type="match status" value="1"/>
</dbReference>
<dbReference type="EMBL" id="JAFFJS010000001">
    <property type="protein sequence ID" value="MBM9432405.1"/>
    <property type="molecule type" value="Genomic_DNA"/>
</dbReference>
<dbReference type="PANTHER" id="PTHR41251:SF1">
    <property type="entry name" value="NON-HOMOLOGOUS END JOINING PROTEIN KU"/>
    <property type="match status" value="1"/>
</dbReference>
<evidence type="ECO:0000313" key="6">
    <source>
        <dbReference type="EMBL" id="MBM9432405.1"/>
    </source>
</evidence>
<dbReference type="InterPro" id="IPR006164">
    <property type="entry name" value="DNA_bd_Ku70/Ku80"/>
</dbReference>
<reference evidence="7" key="1">
    <citation type="submission" date="2021-02" db="EMBL/GenBank/DDBJ databases">
        <title>Leucobacter sp. CX169.</title>
        <authorList>
            <person name="Cheng Y."/>
        </authorList>
    </citation>
    <scope>NUCLEOTIDE SEQUENCE [LARGE SCALE GENOMIC DNA]</scope>
    <source>
        <strain evidence="7">JY899</strain>
    </source>
</reference>
<dbReference type="InterPro" id="IPR016194">
    <property type="entry name" value="SPOC-like_C_dom_sf"/>
</dbReference>
<dbReference type="Pfam" id="PF02735">
    <property type="entry name" value="Ku"/>
    <property type="match status" value="1"/>
</dbReference>
<dbReference type="InterPro" id="IPR009187">
    <property type="entry name" value="Prok_Ku"/>
</dbReference>
<dbReference type="PIRSF" id="PIRSF006493">
    <property type="entry name" value="Prok_Ku"/>
    <property type="match status" value="1"/>
</dbReference>
<evidence type="ECO:0000256" key="3">
    <source>
        <dbReference type="HAMAP-Rule" id="MF_01875"/>
    </source>
</evidence>
<dbReference type="HAMAP" id="MF_01875">
    <property type="entry name" value="Prokaryotic_Ku"/>
    <property type="match status" value="1"/>
</dbReference>
<dbReference type="Proteomes" id="UP000705983">
    <property type="component" value="Unassembled WGS sequence"/>
</dbReference>
<dbReference type="SMART" id="SM00559">
    <property type="entry name" value="Ku78"/>
    <property type="match status" value="1"/>
</dbReference>
<dbReference type="Gene3D" id="2.40.290.10">
    <property type="match status" value="1"/>
</dbReference>
<dbReference type="CDD" id="cd00789">
    <property type="entry name" value="KU_like"/>
    <property type="match status" value="1"/>
</dbReference>
<evidence type="ECO:0000256" key="1">
    <source>
        <dbReference type="ARBA" id="ARBA00023125"/>
    </source>
</evidence>
<name>A0ABS2TCN1_9ACTO</name>
<accession>A0ABS2TCN1</accession>
<gene>
    <name evidence="3" type="primary">ku</name>
    <name evidence="6" type="ORF">JVW63_01585</name>
</gene>
<keyword evidence="7" id="KW-1185">Reference proteome</keyword>
<keyword evidence="2 3" id="KW-0233">DNA recombination</keyword>
<keyword evidence="3" id="KW-0234">DNA repair</keyword>
<evidence type="ECO:0000259" key="5">
    <source>
        <dbReference type="SMART" id="SM00559"/>
    </source>
</evidence>
<feature type="region of interest" description="Disordered" evidence="4">
    <location>
        <begin position="257"/>
        <end position="282"/>
    </location>
</feature>
<comment type="function">
    <text evidence="3">With LigD forms a non-homologous end joining (NHEJ) DNA repair enzyme, which repairs dsDNA breaks with reduced fidelity. Binds linear dsDNA with 5'- and 3'- overhangs but not closed circular dsDNA nor ssDNA. Recruits and stimulates the ligase activity of LigD.</text>
</comment>
<keyword evidence="1 3" id="KW-0238">DNA-binding</keyword>
<dbReference type="RefSeq" id="WP_187995967.1">
    <property type="nucleotide sequence ID" value="NZ_JACEXG010000001.1"/>
</dbReference>
<comment type="subunit">
    <text evidence="3">Homodimer. Interacts with LigD.</text>
</comment>
<evidence type="ECO:0000313" key="7">
    <source>
        <dbReference type="Proteomes" id="UP000705983"/>
    </source>
</evidence>
<evidence type="ECO:0000256" key="2">
    <source>
        <dbReference type="ARBA" id="ARBA00023172"/>
    </source>
</evidence>
<dbReference type="NCBIfam" id="TIGR02772">
    <property type="entry name" value="Ku_bact"/>
    <property type="match status" value="1"/>
</dbReference>